<dbReference type="Proteomes" id="UP000285981">
    <property type="component" value="Unassembled WGS sequence"/>
</dbReference>
<accession>A0A412KMS4</accession>
<dbReference type="Pfam" id="PF17761">
    <property type="entry name" value="DUF1016_N"/>
    <property type="match status" value="1"/>
</dbReference>
<sequence>MKKVEIIKSNEFQNLFDKSKQLIDSARSNMGQMANVITVLTNFLLGRYIVEQEQQGAERAKYGAKVLDSLSSYLTEEYGRGFSRSNVAGMRQFYMAYKDRENEIIQSGIGQFDQAFVIVQSGIGQLEATYKKNPFKLSWTHYQILMRIEDREERDFYEKEAIRSNWNVSTLKRQIHSSLYERLALSRDKNDVMRLVNEGAIPQKPEDILHTPYVLEFAGLEDKAAYHESDLESAVIGKMQKFLLELGKGFLFEQRQKRFTFNDKNFYVDLVLYNRLLRCYVLIDFKIDELTHQDLGQMQMYVNYYDRYEKIEGENPTIGILLCKQSDEALVDLTLPSNANIYAKEYKLYLPDKKLLQKKLKEWLEEEQN</sequence>
<comment type="caution">
    <text evidence="3">The sequence shown here is derived from an EMBL/GenBank/DDBJ whole genome shotgun (WGS) entry which is preliminary data.</text>
</comment>
<dbReference type="EMBL" id="QRVU01000044">
    <property type="protein sequence ID" value="RGS69766.1"/>
    <property type="molecule type" value="Genomic_DNA"/>
</dbReference>
<dbReference type="GO" id="GO:0003676">
    <property type="term" value="F:nucleic acid binding"/>
    <property type="evidence" value="ECO:0007669"/>
    <property type="project" value="InterPro"/>
</dbReference>
<dbReference type="PANTHER" id="PTHR30547">
    <property type="entry name" value="UNCHARACTERIZED PROTEIN YHCG-RELATED"/>
    <property type="match status" value="1"/>
</dbReference>
<gene>
    <name evidence="3" type="ORF">DWX78_09460</name>
</gene>
<dbReference type="PANTHER" id="PTHR30547:SF5">
    <property type="entry name" value="NUCLEASE YHCG-RELATED"/>
    <property type="match status" value="1"/>
</dbReference>
<name>A0A412KMS4_9FIRM</name>
<protein>
    <submittedName>
        <fullName evidence="3">DUF1016 family protein</fullName>
    </submittedName>
</protein>
<feature type="domain" description="YhcG N-terminal" evidence="2">
    <location>
        <begin position="20"/>
        <end position="182"/>
    </location>
</feature>
<evidence type="ECO:0000313" key="3">
    <source>
        <dbReference type="EMBL" id="RGS69766.1"/>
    </source>
</evidence>
<dbReference type="Pfam" id="PF06250">
    <property type="entry name" value="YhcG_C"/>
    <property type="match status" value="1"/>
</dbReference>
<proteinExistence type="predicted"/>
<dbReference type="InterPro" id="IPR053148">
    <property type="entry name" value="PD-DEXK-like_domain"/>
</dbReference>
<dbReference type="InterPro" id="IPR011856">
    <property type="entry name" value="tRNA_endonuc-like_dom_sf"/>
</dbReference>
<reference evidence="3 4" key="1">
    <citation type="submission" date="2018-08" db="EMBL/GenBank/DDBJ databases">
        <title>A genome reference for cultivated species of the human gut microbiota.</title>
        <authorList>
            <person name="Zou Y."/>
            <person name="Xue W."/>
            <person name="Luo G."/>
        </authorList>
    </citation>
    <scope>NUCLEOTIDE SEQUENCE [LARGE SCALE GENOMIC DNA]</scope>
    <source>
        <strain evidence="3 4">AF21-25</strain>
    </source>
</reference>
<evidence type="ECO:0000259" key="1">
    <source>
        <dbReference type="Pfam" id="PF06250"/>
    </source>
</evidence>
<dbReference type="InterPro" id="IPR041527">
    <property type="entry name" value="YhcG_N"/>
</dbReference>
<evidence type="ECO:0000259" key="2">
    <source>
        <dbReference type="Pfam" id="PF17761"/>
    </source>
</evidence>
<dbReference type="AlphaFoldDB" id="A0A412KMS4"/>
<organism evidence="3 4">
    <name type="scientific">Dorea formicigenerans</name>
    <dbReference type="NCBI Taxonomy" id="39486"/>
    <lineage>
        <taxon>Bacteria</taxon>
        <taxon>Bacillati</taxon>
        <taxon>Bacillota</taxon>
        <taxon>Clostridia</taxon>
        <taxon>Lachnospirales</taxon>
        <taxon>Lachnospiraceae</taxon>
        <taxon>Dorea</taxon>
    </lineage>
</organism>
<dbReference type="Gene3D" id="3.40.1350.10">
    <property type="match status" value="1"/>
</dbReference>
<evidence type="ECO:0000313" key="4">
    <source>
        <dbReference type="Proteomes" id="UP000285981"/>
    </source>
</evidence>
<feature type="domain" description="YhcG PDDEXK nuclease" evidence="1">
    <location>
        <begin position="207"/>
        <end position="360"/>
    </location>
</feature>
<dbReference type="InterPro" id="IPR009362">
    <property type="entry name" value="YhcG_C"/>
</dbReference>